<organism evidence="2 3">
    <name type="scientific">Streptomyces ficellus</name>
    <dbReference type="NCBI Taxonomy" id="1977088"/>
    <lineage>
        <taxon>Bacteria</taxon>
        <taxon>Bacillati</taxon>
        <taxon>Actinomycetota</taxon>
        <taxon>Actinomycetes</taxon>
        <taxon>Kitasatosporales</taxon>
        <taxon>Streptomycetaceae</taxon>
        <taxon>Streptomyces</taxon>
    </lineage>
</organism>
<feature type="transmembrane region" description="Helical" evidence="1">
    <location>
        <begin position="361"/>
        <end position="384"/>
    </location>
</feature>
<evidence type="ECO:0000313" key="3">
    <source>
        <dbReference type="Proteomes" id="UP001174050"/>
    </source>
</evidence>
<dbReference type="InterPro" id="IPR036259">
    <property type="entry name" value="MFS_trans_sf"/>
</dbReference>
<feature type="transmembrane region" description="Helical" evidence="1">
    <location>
        <begin position="275"/>
        <end position="293"/>
    </location>
</feature>
<dbReference type="Proteomes" id="UP001174050">
    <property type="component" value="Unassembled WGS sequence"/>
</dbReference>
<dbReference type="RefSeq" id="WP_290110257.1">
    <property type="nucleotide sequence ID" value="NZ_JAUEPL010000004.1"/>
</dbReference>
<feature type="transmembrane region" description="Helical" evidence="1">
    <location>
        <begin position="299"/>
        <end position="322"/>
    </location>
</feature>
<accession>A0ABT7Z1M5</accession>
<protein>
    <submittedName>
        <fullName evidence="2">MFS transporter</fullName>
    </submittedName>
</protein>
<feature type="transmembrane region" description="Helical" evidence="1">
    <location>
        <begin position="209"/>
        <end position="227"/>
    </location>
</feature>
<dbReference type="PANTHER" id="PTHR23523">
    <property type="match status" value="1"/>
</dbReference>
<keyword evidence="1" id="KW-0472">Membrane</keyword>
<keyword evidence="1" id="KW-0812">Transmembrane</keyword>
<comment type="caution">
    <text evidence="2">The sequence shown here is derived from an EMBL/GenBank/DDBJ whole genome shotgun (WGS) entry which is preliminary data.</text>
</comment>
<gene>
    <name evidence="2" type="ORF">QWM81_04985</name>
</gene>
<dbReference type="PANTHER" id="PTHR23523:SF2">
    <property type="entry name" value="2-NITROIMIDAZOLE TRANSPORTER"/>
    <property type="match status" value="1"/>
</dbReference>
<feature type="transmembrane region" description="Helical" evidence="1">
    <location>
        <begin position="160"/>
        <end position="179"/>
    </location>
</feature>
<dbReference type="CDD" id="cd17339">
    <property type="entry name" value="MFS_NIMT_CynX_like"/>
    <property type="match status" value="1"/>
</dbReference>
<dbReference type="EMBL" id="JAUEPL010000004">
    <property type="protein sequence ID" value="MDN3293403.1"/>
    <property type="molecule type" value="Genomic_DNA"/>
</dbReference>
<feature type="transmembrane region" description="Helical" evidence="1">
    <location>
        <begin position="99"/>
        <end position="120"/>
    </location>
</feature>
<keyword evidence="3" id="KW-1185">Reference proteome</keyword>
<dbReference type="InterPro" id="IPR011701">
    <property type="entry name" value="MFS"/>
</dbReference>
<keyword evidence="1" id="KW-1133">Transmembrane helix</keyword>
<feature type="transmembrane region" description="Helical" evidence="1">
    <location>
        <begin position="47"/>
        <end position="69"/>
    </location>
</feature>
<dbReference type="SUPFAM" id="SSF103473">
    <property type="entry name" value="MFS general substrate transporter"/>
    <property type="match status" value="1"/>
</dbReference>
<evidence type="ECO:0000313" key="2">
    <source>
        <dbReference type="EMBL" id="MDN3293403.1"/>
    </source>
</evidence>
<feature type="transmembrane region" description="Helical" evidence="1">
    <location>
        <begin position="247"/>
        <end position="268"/>
    </location>
</feature>
<feature type="transmembrane region" description="Helical" evidence="1">
    <location>
        <begin position="132"/>
        <end position="154"/>
    </location>
</feature>
<feature type="transmembrane region" description="Helical" evidence="1">
    <location>
        <begin position="76"/>
        <end position="93"/>
    </location>
</feature>
<dbReference type="Pfam" id="PF07690">
    <property type="entry name" value="MFS_1"/>
    <property type="match status" value="1"/>
</dbReference>
<reference evidence="2" key="1">
    <citation type="submission" date="2023-06" db="EMBL/GenBank/DDBJ databases">
        <title>WGS-Sequencing of Streptomyces ficellus isolate 21 collected from sand in Gara Djebilet Iron Mine in Algeria.</title>
        <authorList>
            <person name="Zegers G.P."/>
            <person name="Gomez A."/>
            <person name="Gueddou A."/>
            <person name="Zahara A.F."/>
            <person name="Worth M."/>
            <person name="Sevigny J.L."/>
            <person name="Tisa L."/>
        </authorList>
    </citation>
    <scope>NUCLEOTIDE SEQUENCE</scope>
    <source>
        <strain evidence="2">AS11</strain>
    </source>
</reference>
<name>A0ABT7Z1M5_9ACTN</name>
<evidence type="ECO:0000256" key="1">
    <source>
        <dbReference type="SAM" id="Phobius"/>
    </source>
</evidence>
<sequence>MLLTPARIWFGAGLILLAVNLRAAITSTAPLLGQLAAAYQLSPTGISVLTTLPILCLGAFAAAAPALAARTSTDTTVTLALAVLTAGILLRTIPHPTALYTGTVVAGAGIAIGNVLLPAVIKQRFPNRVGPLTGLAMMLMAASGAAAAALAVPLHQATGWRIALAVWALPSLAAVLLWGPLAARNRTRRLTSPTATPQPATRPLTSSPLAWAVSVFLGLVSLVFYALTAWLPEVMQARGHSPAEAGAMLSGMLLIGIPLGLAVPIAATRMPHQRPLVTAVAATKTIALAGICFGPPLDWLWVLLLGAATGSAFPLAMTLLSLRAPDPATAARLSGMAQAFGYLLAGCGPFLFGLLHSSTGMWAVPLLAICALVVPETLAGMAAARPLHIRLRPPPRHATRARRAARR</sequence>
<feature type="transmembrane region" description="Helical" evidence="1">
    <location>
        <begin position="334"/>
        <end position="355"/>
    </location>
</feature>
<dbReference type="InterPro" id="IPR052524">
    <property type="entry name" value="MFS_Cyanate_Porter"/>
</dbReference>
<proteinExistence type="predicted"/>
<dbReference type="Gene3D" id="1.20.1250.20">
    <property type="entry name" value="MFS general substrate transporter like domains"/>
    <property type="match status" value="1"/>
</dbReference>